<proteinExistence type="predicted"/>
<dbReference type="InterPro" id="IPR013685">
    <property type="entry name" value="POTRA_FtsQ_type"/>
</dbReference>
<keyword evidence="3" id="KW-0812">Transmembrane</keyword>
<keyword evidence="4" id="KW-1133">Transmembrane helix</keyword>
<evidence type="ECO:0000313" key="8">
    <source>
        <dbReference type="Proteomes" id="UP000177050"/>
    </source>
</evidence>
<keyword evidence="4" id="KW-0472">Membrane</keyword>
<evidence type="ECO:0000313" key="7">
    <source>
        <dbReference type="EMBL" id="OGK73530.1"/>
    </source>
</evidence>
<comment type="caution">
    <text evidence="7">The sequence shown here is derived from an EMBL/GenBank/DDBJ whole genome shotgun (WGS) entry which is preliminary data.</text>
</comment>
<evidence type="ECO:0000256" key="3">
    <source>
        <dbReference type="ARBA" id="ARBA00022692"/>
    </source>
</evidence>
<organism evidence="7 8">
    <name type="scientific">Candidatus Roizmanbacteria bacterium RIFOXYD1_FULL_38_12</name>
    <dbReference type="NCBI Taxonomy" id="1802093"/>
    <lineage>
        <taxon>Bacteria</taxon>
        <taxon>Candidatus Roizmaniibacteriota</taxon>
    </lineage>
</organism>
<evidence type="ECO:0000256" key="4">
    <source>
        <dbReference type="ARBA" id="ARBA00022989"/>
    </source>
</evidence>
<accession>A0A1F7L067</accession>
<evidence type="ECO:0000256" key="1">
    <source>
        <dbReference type="ARBA" id="ARBA00022475"/>
    </source>
</evidence>
<keyword evidence="5" id="KW-0131">Cell cycle</keyword>
<sequence length="209" mass="24049">MFRVKLIRVEGTLKDVTLFGLEDLKDKRIVFLSTKKTEEQIKQINPFLSSVVIKKRYPSTLDITIEQAAPYIYLKADPGLLVLNLDGRIMQKIKDIKGNPILPYLTYFQKFNYASYQPGDIIDLREIKMALIFVKKVTDAGLKVNTIDIDGVGVIGLHLKGKTILFSSEKDVESQVYQMEQIVHQFKIQGKDFKKLDLRFNRPVLELIE</sequence>
<evidence type="ECO:0000259" key="6">
    <source>
        <dbReference type="Pfam" id="PF08478"/>
    </source>
</evidence>
<dbReference type="AlphaFoldDB" id="A0A1F7L067"/>
<evidence type="ECO:0000256" key="2">
    <source>
        <dbReference type="ARBA" id="ARBA00022618"/>
    </source>
</evidence>
<dbReference type="Proteomes" id="UP000177050">
    <property type="component" value="Unassembled WGS sequence"/>
</dbReference>
<feature type="domain" description="POTRA" evidence="6">
    <location>
        <begin position="23"/>
        <end position="66"/>
    </location>
</feature>
<keyword evidence="2" id="KW-0132">Cell division</keyword>
<name>A0A1F7L067_9BACT</name>
<reference evidence="7 8" key="1">
    <citation type="journal article" date="2016" name="Nat. Commun.">
        <title>Thousands of microbial genomes shed light on interconnected biogeochemical processes in an aquifer system.</title>
        <authorList>
            <person name="Anantharaman K."/>
            <person name="Brown C.T."/>
            <person name="Hug L.A."/>
            <person name="Sharon I."/>
            <person name="Castelle C.J."/>
            <person name="Probst A.J."/>
            <person name="Thomas B.C."/>
            <person name="Singh A."/>
            <person name="Wilkins M.J."/>
            <person name="Karaoz U."/>
            <person name="Brodie E.L."/>
            <person name="Williams K.H."/>
            <person name="Hubbard S.S."/>
            <person name="Banfield J.F."/>
        </authorList>
    </citation>
    <scope>NUCLEOTIDE SEQUENCE [LARGE SCALE GENOMIC DNA]</scope>
</reference>
<dbReference type="Pfam" id="PF08478">
    <property type="entry name" value="POTRA_1"/>
    <property type="match status" value="1"/>
</dbReference>
<evidence type="ECO:0000256" key="5">
    <source>
        <dbReference type="ARBA" id="ARBA00023306"/>
    </source>
</evidence>
<gene>
    <name evidence="7" type="ORF">A3K52_01925</name>
</gene>
<dbReference type="EMBL" id="MGBR01000001">
    <property type="protein sequence ID" value="OGK73530.1"/>
    <property type="molecule type" value="Genomic_DNA"/>
</dbReference>
<keyword evidence="1" id="KW-1003">Cell membrane</keyword>
<protein>
    <recommendedName>
        <fullName evidence="6">POTRA domain-containing protein</fullName>
    </recommendedName>
</protein>